<dbReference type="InterPro" id="IPR013087">
    <property type="entry name" value="Znf_C2H2_type"/>
</dbReference>
<evidence type="ECO:0000313" key="11">
    <source>
        <dbReference type="EMBL" id="KAF1971003.1"/>
    </source>
</evidence>
<dbReference type="CDD" id="cd20335">
    <property type="entry name" value="BRcat_RBR"/>
    <property type="match status" value="1"/>
</dbReference>
<evidence type="ECO:0000313" key="12">
    <source>
        <dbReference type="Proteomes" id="UP000800036"/>
    </source>
</evidence>
<dbReference type="InterPro" id="IPR044066">
    <property type="entry name" value="TRIAD_supradom"/>
</dbReference>
<dbReference type="OrthoDB" id="10009520at2759"/>
<evidence type="ECO:0000256" key="3">
    <source>
        <dbReference type="ARBA" id="ARBA00022723"/>
    </source>
</evidence>
<dbReference type="Gene3D" id="1.20.120.1750">
    <property type="match status" value="1"/>
</dbReference>
<evidence type="ECO:0000256" key="2">
    <source>
        <dbReference type="ARBA" id="ARBA00022679"/>
    </source>
</evidence>
<dbReference type="GO" id="GO:0097039">
    <property type="term" value="P:protein linear polyubiquitination"/>
    <property type="evidence" value="ECO:0007669"/>
    <property type="project" value="TreeGrafter"/>
</dbReference>
<dbReference type="SUPFAM" id="SSF57850">
    <property type="entry name" value="RING/U-box"/>
    <property type="match status" value="2"/>
</dbReference>
<keyword evidence="5 8" id="KW-0863">Zinc-finger</keyword>
<evidence type="ECO:0000256" key="1">
    <source>
        <dbReference type="ARBA" id="ARBA00004906"/>
    </source>
</evidence>
<keyword evidence="4" id="KW-0677">Repeat</keyword>
<dbReference type="InterPro" id="IPR017907">
    <property type="entry name" value="Znf_RING_CS"/>
</dbReference>
<protein>
    <recommendedName>
        <fullName evidence="13">RING-type domain-containing protein</fullName>
    </recommendedName>
</protein>
<dbReference type="PROSITE" id="PS51873">
    <property type="entry name" value="TRIAD"/>
    <property type="match status" value="1"/>
</dbReference>
<dbReference type="Gene3D" id="3.30.40.10">
    <property type="entry name" value="Zinc/RING finger domain, C3HC4 (zinc finger)"/>
    <property type="match status" value="1"/>
</dbReference>
<dbReference type="PANTHER" id="PTHR22770:SF13">
    <property type="entry name" value="RING-TYPE DOMAIN-CONTAINING PROTEIN"/>
    <property type="match status" value="1"/>
</dbReference>
<dbReference type="GO" id="GO:0000151">
    <property type="term" value="C:ubiquitin ligase complex"/>
    <property type="evidence" value="ECO:0007669"/>
    <property type="project" value="TreeGrafter"/>
</dbReference>
<gene>
    <name evidence="11" type="ORF">BU23DRAFT_472170</name>
</gene>
<dbReference type="Pfam" id="PF22191">
    <property type="entry name" value="IBR_1"/>
    <property type="match status" value="1"/>
</dbReference>
<evidence type="ECO:0000256" key="4">
    <source>
        <dbReference type="ARBA" id="ARBA00022737"/>
    </source>
</evidence>
<dbReference type="GO" id="GO:0008270">
    <property type="term" value="F:zinc ion binding"/>
    <property type="evidence" value="ECO:0007669"/>
    <property type="project" value="UniProtKB-KW"/>
</dbReference>
<comment type="pathway">
    <text evidence="1">Protein modification; protein ubiquitination.</text>
</comment>
<dbReference type="Pfam" id="PF01485">
    <property type="entry name" value="IBR"/>
    <property type="match status" value="1"/>
</dbReference>
<dbReference type="InterPro" id="IPR002867">
    <property type="entry name" value="IBR_dom"/>
</dbReference>
<accession>A0A6A5V0P7</accession>
<dbReference type="PROSITE" id="PS00518">
    <property type="entry name" value="ZF_RING_1"/>
    <property type="match status" value="1"/>
</dbReference>
<evidence type="ECO:0000256" key="5">
    <source>
        <dbReference type="ARBA" id="ARBA00022771"/>
    </source>
</evidence>
<dbReference type="GO" id="GO:0043161">
    <property type="term" value="P:proteasome-mediated ubiquitin-dependent protein catabolic process"/>
    <property type="evidence" value="ECO:0007669"/>
    <property type="project" value="TreeGrafter"/>
</dbReference>
<dbReference type="InterPro" id="IPR013083">
    <property type="entry name" value="Znf_RING/FYVE/PHD"/>
</dbReference>
<organism evidence="11 12">
    <name type="scientific">Bimuria novae-zelandiae CBS 107.79</name>
    <dbReference type="NCBI Taxonomy" id="1447943"/>
    <lineage>
        <taxon>Eukaryota</taxon>
        <taxon>Fungi</taxon>
        <taxon>Dikarya</taxon>
        <taxon>Ascomycota</taxon>
        <taxon>Pezizomycotina</taxon>
        <taxon>Dothideomycetes</taxon>
        <taxon>Pleosporomycetidae</taxon>
        <taxon>Pleosporales</taxon>
        <taxon>Massarineae</taxon>
        <taxon>Didymosphaeriaceae</taxon>
        <taxon>Bimuria</taxon>
    </lineage>
</organism>
<evidence type="ECO:0000259" key="10">
    <source>
        <dbReference type="PROSITE" id="PS51873"/>
    </source>
</evidence>
<dbReference type="AlphaFoldDB" id="A0A6A5V0P7"/>
<evidence type="ECO:0000259" key="9">
    <source>
        <dbReference type="PROSITE" id="PS50089"/>
    </source>
</evidence>
<dbReference type="InterPro" id="IPR001841">
    <property type="entry name" value="Znf_RING"/>
</dbReference>
<dbReference type="Pfam" id="PF13923">
    <property type="entry name" value="zf-C3HC4_2"/>
    <property type="match status" value="1"/>
</dbReference>
<keyword evidence="12" id="KW-1185">Reference proteome</keyword>
<keyword evidence="3" id="KW-0479">Metal-binding</keyword>
<dbReference type="InterPro" id="IPR051628">
    <property type="entry name" value="LUBAC_E3_Ligases"/>
</dbReference>
<evidence type="ECO:0008006" key="13">
    <source>
        <dbReference type="Google" id="ProtNLM"/>
    </source>
</evidence>
<feature type="domain" description="RING-type" evidence="9">
    <location>
        <begin position="31"/>
        <end position="71"/>
    </location>
</feature>
<dbReference type="PANTHER" id="PTHR22770">
    <property type="entry name" value="UBIQUITIN CONJUGATING ENZYME 7 INTERACTING PROTEIN-RELATED"/>
    <property type="match status" value="1"/>
</dbReference>
<keyword evidence="7" id="KW-0862">Zinc</keyword>
<evidence type="ECO:0000256" key="7">
    <source>
        <dbReference type="ARBA" id="ARBA00022833"/>
    </source>
</evidence>
<feature type="non-terminal residue" evidence="11">
    <location>
        <position position="236"/>
    </location>
</feature>
<name>A0A6A5V0P7_9PLEO</name>
<dbReference type="PROSITE" id="PS50089">
    <property type="entry name" value="ZF_RING_2"/>
    <property type="match status" value="1"/>
</dbReference>
<reference evidence="11" key="1">
    <citation type="journal article" date="2020" name="Stud. Mycol.">
        <title>101 Dothideomycetes genomes: a test case for predicting lifestyles and emergence of pathogens.</title>
        <authorList>
            <person name="Haridas S."/>
            <person name="Albert R."/>
            <person name="Binder M."/>
            <person name="Bloem J."/>
            <person name="Labutti K."/>
            <person name="Salamov A."/>
            <person name="Andreopoulos B."/>
            <person name="Baker S."/>
            <person name="Barry K."/>
            <person name="Bills G."/>
            <person name="Bluhm B."/>
            <person name="Cannon C."/>
            <person name="Castanera R."/>
            <person name="Culley D."/>
            <person name="Daum C."/>
            <person name="Ezra D."/>
            <person name="Gonzalez J."/>
            <person name="Henrissat B."/>
            <person name="Kuo A."/>
            <person name="Liang C."/>
            <person name="Lipzen A."/>
            <person name="Lutzoni F."/>
            <person name="Magnuson J."/>
            <person name="Mondo S."/>
            <person name="Nolan M."/>
            <person name="Ohm R."/>
            <person name="Pangilinan J."/>
            <person name="Park H.-J."/>
            <person name="Ramirez L."/>
            <person name="Alfaro M."/>
            <person name="Sun H."/>
            <person name="Tritt A."/>
            <person name="Yoshinaga Y."/>
            <person name="Zwiers L.-H."/>
            <person name="Turgeon B."/>
            <person name="Goodwin S."/>
            <person name="Spatafora J."/>
            <person name="Crous P."/>
            <person name="Grigoriev I."/>
        </authorList>
    </citation>
    <scope>NUCLEOTIDE SEQUENCE</scope>
    <source>
        <strain evidence="11">CBS 107.79</strain>
    </source>
</reference>
<feature type="domain" description="RING-type" evidence="10">
    <location>
        <begin position="27"/>
        <end position="236"/>
    </location>
</feature>
<sequence>MRCLECSRIPEDPVRTGPLGSQVFCRKCLSCPICFDTPVDPVTTGPKCKHVYCRECLIRQCETAAGSPIQCVGQSEDSEECKTDMRLSELQRALPPAIFEAMLLASFKRFIQSLSDKVRYCPSPDCDRIHSLQKPDSPSCFLTCDGCHVSVCLNCSTPAHPGRLCTETEVNKELDKWKRENDAKDCPRCGVITVKDYGCNHMECPSCHVHFCWFCLASFGTGPQVYAHMNETHNGD</sequence>
<keyword evidence="6" id="KW-0833">Ubl conjugation pathway</keyword>
<dbReference type="GO" id="GO:0043130">
    <property type="term" value="F:ubiquitin binding"/>
    <property type="evidence" value="ECO:0007669"/>
    <property type="project" value="TreeGrafter"/>
</dbReference>
<evidence type="ECO:0000256" key="8">
    <source>
        <dbReference type="PROSITE-ProRule" id="PRU00175"/>
    </source>
</evidence>
<dbReference type="GO" id="GO:0004842">
    <property type="term" value="F:ubiquitin-protein transferase activity"/>
    <property type="evidence" value="ECO:0007669"/>
    <property type="project" value="TreeGrafter"/>
</dbReference>
<evidence type="ECO:0000256" key="6">
    <source>
        <dbReference type="ARBA" id="ARBA00022786"/>
    </source>
</evidence>
<dbReference type="Proteomes" id="UP000800036">
    <property type="component" value="Unassembled WGS sequence"/>
</dbReference>
<dbReference type="SMART" id="SM00647">
    <property type="entry name" value="IBR"/>
    <property type="match status" value="2"/>
</dbReference>
<keyword evidence="2" id="KW-0808">Transferase</keyword>
<proteinExistence type="predicted"/>
<dbReference type="EMBL" id="ML976696">
    <property type="protein sequence ID" value="KAF1971003.1"/>
    <property type="molecule type" value="Genomic_DNA"/>
</dbReference>
<dbReference type="PROSITE" id="PS00028">
    <property type="entry name" value="ZINC_FINGER_C2H2_1"/>
    <property type="match status" value="1"/>
</dbReference>